<sequence>MNHDKWTEHRRNLDRRQVQCRCGRILREDRVGGHFKSCHRGSKQYVCLRQGIVADDEVQSHRLAFANQEDFLRHFNTECKGRKRGRPKKGK</sequence>
<gene>
    <name evidence="1" type="ORF">CTA1_571</name>
</gene>
<dbReference type="Proteomes" id="UP000310108">
    <property type="component" value="Unassembled WGS sequence"/>
</dbReference>
<proteinExistence type="predicted"/>
<dbReference type="AlphaFoldDB" id="A0A4U6X4M4"/>
<dbReference type="EMBL" id="PJEX01000409">
    <property type="protein sequence ID" value="TKW50342.1"/>
    <property type="molecule type" value="Genomic_DNA"/>
</dbReference>
<reference evidence="1 2" key="1">
    <citation type="journal article" date="2019" name="PLoS ONE">
        <title>Comparative genome analysis indicates high evolutionary potential of pathogenicity genes in Colletotrichum tanaceti.</title>
        <authorList>
            <person name="Lelwala R.V."/>
            <person name="Korhonen P.K."/>
            <person name="Young N.D."/>
            <person name="Scott J.B."/>
            <person name="Ades P.A."/>
            <person name="Gasser R.B."/>
            <person name="Taylor P.W.J."/>
        </authorList>
    </citation>
    <scope>NUCLEOTIDE SEQUENCE [LARGE SCALE GENOMIC DNA]</scope>
    <source>
        <strain evidence="1">BRIP57314</strain>
    </source>
</reference>
<evidence type="ECO:0000313" key="1">
    <source>
        <dbReference type="EMBL" id="TKW50342.1"/>
    </source>
</evidence>
<name>A0A4U6X4M4_9PEZI</name>
<evidence type="ECO:0000313" key="2">
    <source>
        <dbReference type="Proteomes" id="UP000310108"/>
    </source>
</evidence>
<organism evidence="1 2">
    <name type="scientific">Colletotrichum tanaceti</name>
    <dbReference type="NCBI Taxonomy" id="1306861"/>
    <lineage>
        <taxon>Eukaryota</taxon>
        <taxon>Fungi</taxon>
        <taxon>Dikarya</taxon>
        <taxon>Ascomycota</taxon>
        <taxon>Pezizomycotina</taxon>
        <taxon>Sordariomycetes</taxon>
        <taxon>Hypocreomycetidae</taxon>
        <taxon>Glomerellales</taxon>
        <taxon>Glomerellaceae</taxon>
        <taxon>Colletotrichum</taxon>
        <taxon>Colletotrichum destructivum species complex</taxon>
    </lineage>
</organism>
<keyword evidence="2" id="KW-1185">Reference proteome</keyword>
<protein>
    <submittedName>
        <fullName evidence="1">Uncharacterized protein</fullName>
    </submittedName>
</protein>
<comment type="caution">
    <text evidence="1">The sequence shown here is derived from an EMBL/GenBank/DDBJ whole genome shotgun (WGS) entry which is preliminary data.</text>
</comment>
<accession>A0A4U6X4M4</accession>